<dbReference type="FunFam" id="3.40.50.300:FF:000022">
    <property type="entry name" value="Signal recognition particle 54 kDa subunit"/>
    <property type="match status" value="1"/>
</dbReference>
<dbReference type="HAMAP" id="MF_00306">
    <property type="entry name" value="SRP54"/>
    <property type="match status" value="1"/>
</dbReference>
<comment type="catalytic activity">
    <reaction evidence="9 10">
        <text>GTP + H2O = GDP + phosphate + H(+)</text>
        <dbReference type="Rhea" id="RHEA:19669"/>
        <dbReference type="ChEBI" id="CHEBI:15377"/>
        <dbReference type="ChEBI" id="CHEBI:15378"/>
        <dbReference type="ChEBI" id="CHEBI:37565"/>
        <dbReference type="ChEBI" id="CHEBI:43474"/>
        <dbReference type="ChEBI" id="CHEBI:58189"/>
        <dbReference type="EC" id="3.6.5.4"/>
    </reaction>
</comment>
<dbReference type="InterPro" id="IPR022941">
    <property type="entry name" value="SRP54"/>
</dbReference>
<dbReference type="EMBL" id="LR217703">
    <property type="protein sequence ID" value="VFP80331.1"/>
    <property type="molecule type" value="Genomic_DNA"/>
</dbReference>
<dbReference type="InterPro" id="IPR000897">
    <property type="entry name" value="SRP54_GTPase_dom"/>
</dbReference>
<evidence type="ECO:0000313" key="13">
    <source>
        <dbReference type="Proteomes" id="UP000294412"/>
    </source>
</evidence>
<dbReference type="GO" id="GO:0005525">
    <property type="term" value="F:GTP binding"/>
    <property type="evidence" value="ECO:0007669"/>
    <property type="project" value="UniProtKB-UniRule"/>
</dbReference>
<keyword evidence="5 10" id="KW-0694">RNA-binding</keyword>
<dbReference type="InterPro" id="IPR013822">
    <property type="entry name" value="Signal_recog_particl_SRP54_hlx"/>
</dbReference>
<dbReference type="GO" id="GO:0048500">
    <property type="term" value="C:signal recognition particle"/>
    <property type="evidence" value="ECO:0007669"/>
    <property type="project" value="UniProtKB-UniRule"/>
</dbReference>
<dbReference type="InterPro" id="IPR036891">
    <property type="entry name" value="Signal_recog_part_SRP54_M_sf"/>
</dbReference>
<dbReference type="InterPro" id="IPR042101">
    <property type="entry name" value="SRP54_N_sf"/>
</dbReference>
<keyword evidence="8 10" id="KW-0687">Ribonucleoprotein</keyword>
<comment type="domain">
    <text evidence="10">Composed of three domains: the N-terminal N domain, which is responsible for interactions with the ribosome, the central G domain, which binds GTP, and the C-terminal M domain, which binds the RNA and the signal sequence of the RNC.</text>
</comment>
<dbReference type="InterPro" id="IPR027417">
    <property type="entry name" value="P-loop_NTPase"/>
</dbReference>
<dbReference type="SUPFAM" id="SSF47446">
    <property type="entry name" value="Signal peptide-binding domain"/>
    <property type="match status" value="1"/>
</dbReference>
<dbReference type="SMART" id="SM00963">
    <property type="entry name" value="SRP54_N"/>
    <property type="match status" value="1"/>
</dbReference>
<dbReference type="GO" id="GO:0008312">
    <property type="term" value="F:7S RNA binding"/>
    <property type="evidence" value="ECO:0007669"/>
    <property type="project" value="InterPro"/>
</dbReference>
<dbReference type="EC" id="3.6.5.4" evidence="10"/>
<feature type="binding site" evidence="10">
    <location>
        <begin position="107"/>
        <end position="114"/>
    </location>
    <ligand>
        <name>GTP</name>
        <dbReference type="ChEBI" id="CHEBI:37565"/>
    </ligand>
</feature>
<evidence type="ECO:0000256" key="1">
    <source>
        <dbReference type="ARBA" id="ARBA00005450"/>
    </source>
</evidence>
<accession>A0A451D3T7</accession>
<dbReference type="InterPro" id="IPR004125">
    <property type="entry name" value="Signal_recog_particle_SRP54_M"/>
</dbReference>
<comment type="subunit">
    <text evidence="10">Part of the signal recognition particle protein translocation system, which is composed of SRP and FtsY. SRP is a ribonucleoprotein composed of Ffh and a 4.5S RNA molecule.</text>
</comment>
<dbReference type="InterPro" id="IPR004780">
    <property type="entry name" value="SRP"/>
</dbReference>
<dbReference type="InterPro" id="IPR003593">
    <property type="entry name" value="AAA+_ATPase"/>
</dbReference>
<comment type="function">
    <text evidence="10">Involved in targeting and insertion of nascent membrane proteins into the cytoplasmic membrane. Binds to the hydrophobic signal sequence of the ribosome-nascent chain (RNC) as it emerges from the ribosomes. The SRP-RNC complex is then targeted to the cytoplasmic membrane where it interacts with the SRP receptor FtsY. Interaction with FtsY leads to the transfer of the RNC complex to the Sec translocase for insertion into the membrane, the hydrolysis of GTP by both Ffh and FtsY, and the dissociation of the SRP-FtsY complex into the individual components.</text>
</comment>
<dbReference type="Gene3D" id="3.40.50.300">
    <property type="entry name" value="P-loop containing nucleotide triphosphate hydrolases"/>
    <property type="match status" value="1"/>
</dbReference>
<keyword evidence="6 10" id="KW-0342">GTP-binding</keyword>
<dbReference type="InterPro" id="IPR036225">
    <property type="entry name" value="SRP/SRP_N"/>
</dbReference>
<evidence type="ECO:0000256" key="7">
    <source>
        <dbReference type="ARBA" id="ARBA00023135"/>
    </source>
</evidence>
<feature type="binding site" evidence="10">
    <location>
        <begin position="190"/>
        <end position="194"/>
    </location>
    <ligand>
        <name>GTP</name>
        <dbReference type="ChEBI" id="CHEBI:37565"/>
    </ligand>
</feature>
<evidence type="ECO:0000256" key="6">
    <source>
        <dbReference type="ARBA" id="ARBA00023134"/>
    </source>
</evidence>
<protein>
    <recommendedName>
        <fullName evidence="10">Signal recognition particle protein</fullName>
        <ecNumber evidence="10">3.6.5.4</ecNumber>
    </recommendedName>
    <alternativeName>
        <fullName evidence="10">Fifty-four homolog</fullName>
    </alternativeName>
</protein>
<dbReference type="SMART" id="SM00962">
    <property type="entry name" value="SRP54"/>
    <property type="match status" value="1"/>
</dbReference>
<reference evidence="12 13" key="1">
    <citation type="submission" date="2019-02" db="EMBL/GenBank/DDBJ databases">
        <authorList>
            <person name="Manzano-Marin A."/>
            <person name="Manzano-Marin A."/>
        </authorList>
    </citation>
    <scope>NUCLEOTIDE SEQUENCE [LARGE SCALE GENOMIC DNA]</scope>
    <source>
        <strain evidence="12 13">ErCicuneomaculata</strain>
    </source>
</reference>
<evidence type="ECO:0000313" key="12">
    <source>
        <dbReference type="EMBL" id="VFP80331.1"/>
    </source>
</evidence>
<dbReference type="NCBIfam" id="TIGR00959">
    <property type="entry name" value="ffh"/>
    <property type="match status" value="1"/>
</dbReference>
<organism evidence="12 13">
    <name type="scientific">Candidatus Erwinia haradaeae</name>
    <dbReference type="NCBI Taxonomy" id="1922217"/>
    <lineage>
        <taxon>Bacteria</taxon>
        <taxon>Pseudomonadati</taxon>
        <taxon>Pseudomonadota</taxon>
        <taxon>Gammaproteobacteria</taxon>
        <taxon>Enterobacterales</taxon>
        <taxon>Erwiniaceae</taxon>
        <taxon>Erwinia</taxon>
    </lineage>
</organism>
<dbReference type="GO" id="GO:0003924">
    <property type="term" value="F:GTPase activity"/>
    <property type="evidence" value="ECO:0007669"/>
    <property type="project" value="UniProtKB-UniRule"/>
</dbReference>
<dbReference type="Gene3D" id="1.10.260.30">
    <property type="entry name" value="Signal recognition particle, SRP54 subunit, M-domain"/>
    <property type="match status" value="1"/>
</dbReference>
<dbReference type="OrthoDB" id="9804720at2"/>
<keyword evidence="7 10" id="KW-0733">Signal recognition particle</keyword>
<evidence type="ECO:0000256" key="3">
    <source>
        <dbReference type="ARBA" id="ARBA00022741"/>
    </source>
</evidence>
<dbReference type="CDD" id="cd18539">
    <property type="entry name" value="SRP_G"/>
    <property type="match status" value="1"/>
</dbReference>
<name>A0A451D3T7_9GAMM</name>
<keyword evidence="2 10" id="KW-0963">Cytoplasm</keyword>
<dbReference type="SUPFAM" id="SSF47364">
    <property type="entry name" value="Domain of the SRP/SRP receptor G-proteins"/>
    <property type="match status" value="1"/>
</dbReference>
<dbReference type="Pfam" id="PF00448">
    <property type="entry name" value="SRP54"/>
    <property type="match status" value="1"/>
</dbReference>
<evidence type="ECO:0000256" key="8">
    <source>
        <dbReference type="ARBA" id="ARBA00023274"/>
    </source>
</evidence>
<dbReference type="AlphaFoldDB" id="A0A451D3T7"/>
<dbReference type="InterPro" id="IPR001251">
    <property type="entry name" value="CRAL-TRIO_dom"/>
</dbReference>
<feature type="domain" description="CRAL-TRIO" evidence="11">
    <location>
        <begin position="147"/>
        <end position="327"/>
    </location>
</feature>
<sequence length="453" mass="50935">MFENLTNSLSTAFRKIAGRSKLTEENIKYTLKQVRISLLEADVALPVVRAFLERVKKNALNHIISHNFTPSQELIKIVQKELITIMGGENYTLDLNSTPPTVILIVGQQGVGKTTTIVKLAKFLHDKDHKKILTVSIDVYRPAAIKQLEILTTQAGIDFYPSDINEKPVNIAKDALHQAKIKFYDLLLIDTAGRLHNNHLMMKELNQIYEVVNPKETLLVIDAMIGQDAANIAKEFNTILSLTGVILTKIDSDARGGAALSMCHITGKPIKFIGTGEKIDAIEPFYPDRIASRILGMGDILSLIEEIERKTDYKTHKKLSSSLNKNMNFNLNDFLNQLKQLRNMGGMINIIDKIPGIGNIPNNMKSQLNDQSLIRMEAIIQSMTNIERINPEIIKGSRKRRIALGSGVLVQDVNKFLKQFYDMQTMMKKIKQGNLSNMIHKIKEMMPSGFSKN</sequence>
<keyword evidence="4 10" id="KW-0378">Hydrolase</keyword>
<evidence type="ECO:0000256" key="5">
    <source>
        <dbReference type="ARBA" id="ARBA00022884"/>
    </source>
</evidence>
<dbReference type="Proteomes" id="UP000294412">
    <property type="component" value="Chromosome"/>
</dbReference>
<evidence type="ECO:0000256" key="2">
    <source>
        <dbReference type="ARBA" id="ARBA00022490"/>
    </source>
</evidence>
<dbReference type="PROSITE" id="PS50191">
    <property type="entry name" value="CRAL_TRIO"/>
    <property type="match status" value="1"/>
</dbReference>
<feature type="binding site" evidence="10">
    <location>
        <begin position="248"/>
        <end position="251"/>
    </location>
    <ligand>
        <name>GTP</name>
        <dbReference type="ChEBI" id="CHEBI:37565"/>
    </ligand>
</feature>
<evidence type="ECO:0000256" key="10">
    <source>
        <dbReference type="HAMAP-Rule" id="MF_00306"/>
    </source>
</evidence>
<gene>
    <name evidence="10 12" type="primary">ffh</name>
    <name evidence="12" type="ORF">ERCICUMA2628_666</name>
</gene>
<dbReference type="RefSeq" id="WP_157993807.1">
    <property type="nucleotide sequence ID" value="NZ_LR217703.1"/>
</dbReference>
<dbReference type="PANTHER" id="PTHR11564:SF5">
    <property type="entry name" value="SIGNAL RECOGNITION PARTICLE SUBUNIT SRP54"/>
    <property type="match status" value="1"/>
</dbReference>
<dbReference type="PANTHER" id="PTHR11564">
    <property type="entry name" value="SIGNAL RECOGNITION PARTICLE 54K PROTEIN SRP54"/>
    <property type="match status" value="1"/>
</dbReference>
<comment type="similarity">
    <text evidence="1 10">Belongs to the GTP-binding SRP family. SRP54 subfamily.</text>
</comment>
<dbReference type="Gene3D" id="1.20.120.140">
    <property type="entry name" value="Signal recognition particle SRP54, nucleotide-binding domain"/>
    <property type="match status" value="1"/>
</dbReference>
<dbReference type="Pfam" id="PF02881">
    <property type="entry name" value="SRP54_N"/>
    <property type="match status" value="1"/>
</dbReference>
<dbReference type="GO" id="GO:0006614">
    <property type="term" value="P:SRP-dependent cotranslational protein targeting to membrane"/>
    <property type="evidence" value="ECO:0007669"/>
    <property type="project" value="InterPro"/>
</dbReference>
<dbReference type="PROSITE" id="PS00300">
    <property type="entry name" value="SRP54"/>
    <property type="match status" value="1"/>
</dbReference>
<evidence type="ECO:0000256" key="9">
    <source>
        <dbReference type="ARBA" id="ARBA00048027"/>
    </source>
</evidence>
<dbReference type="SUPFAM" id="SSF52540">
    <property type="entry name" value="P-loop containing nucleoside triphosphate hydrolases"/>
    <property type="match status" value="1"/>
</dbReference>
<dbReference type="Pfam" id="PF02978">
    <property type="entry name" value="SRP_SPB"/>
    <property type="match status" value="1"/>
</dbReference>
<comment type="subcellular location">
    <subcellularLocation>
        <location evidence="10">Cytoplasm</location>
    </subcellularLocation>
    <text evidence="10">The SRP-RNC complex is targeted to the cytoplasmic membrane.</text>
</comment>
<evidence type="ECO:0000259" key="11">
    <source>
        <dbReference type="PROSITE" id="PS50191"/>
    </source>
</evidence>
<dbReference type="SMART" id="SM00382">
    <property type="entry name" value="AAA"/>
    <property type="match status" value="1"/>
</dbReference>
<proteinExistence type="inferred from homology"/>
<evidence type="ECO:0000256" key="4">
    <source>
        <dbReference type="ARBA" id="ARBA00022801"/>
    </source>
</evidence>
<keyword evidence="3 10" id="KW-0547">Nucleotide-binding</keyword>